<dbReference type="AlphaFoldDB" id="A0A124FYJ1"/>
<reference evidence="3" key="1">
    <citation type="journal article" date="2015" name="MBio">
        <title>Genome-Resolved Metagenomic Analysis Reveals Roles for Candidate Phyla and Other Microbial Community Members in Biogeochemical Transformations in Oil Reservoirs.</title>
        <authorList>
            <person name="Hu P."/>
            <person name="Tom L."/>
            <person name="Singh A."/>
            <person name="Thomas B.C."/>
            <person name="Baker B.J."/>
            <person name="Piceno Y.M."/>
            <person name="Andersen G.L."/>
            <person name="Banfield J.F."/>
        </authorList>
    </citation>
    <scope>NUCLEOTIDE SEQUENCE [LARGE SCALE GENOMIC DNA]</scope>
</reference>
<name>A0A124FYJ1_9BACT</name>
<sequence length="194" mass="22218">MMHFRLGELSDTDFIAPLIYDTDPSHFEMAFGKRAIDGIVSLASMNSPINHSHITLCAINEEPVAIFALYSPETMNELVSEKPELRNFPFGPFGLRLFKEYRVLQKAMSMSIRTCQRYLGMISVKREFRSMGYGRVILDSLDKTGFEVVLDVSRRNRKALSIYAKCGFRPETELPPEYPLETSVRLKRPSLSIR</sequence>
<feature type="domain" description="N-acetyltransferase" evidence="1">
    <location>
        <begin position="54"/>
        <end position="189"/>
    </location>
</feature>
<proteinExistence type="predicted"/>
<dbReference type="SUPFAM" id="SSF55729">
    <property type="entry name" value="Acyl-CoA N-acyltransferases (Nat)"/>
    <property type="match status" value="1"/>
</dbReference>
<gene>
    <name evidence="2" type="ORF">XD94_0519</name>
</gene>
<dbReference type="Proteomes" id="UP000054092">
    <property type="component" value="Unassembled WGS sequence"/>
</dbReference>
<evidence type="ECO:0000313" key="3">
    <source>
        <dbReference type="Proteomes" id="UP000054092"/>
    </source>
</evidence>
<protein>
    <submittedName>
        <fullName evidence="2">Acetyltransferase</fullName>
    </submittedName>
</protein>
<dbReference type="PATRIC" id="fig|1184387.3.peg.865"/>
<dbReference type="Pfam" id="PF00583">
    <property type="entry name" value="Acetyltransf_1"/>
    <property type="match status" value="1"/>
</dbReference>
<dbReference type="GO" id="GO:0016747">
    <property type="term" value="F:acyltransferase activity, transferring groups other than amino-acyl groups"/>
    <property type="evidence" value="ECO:0007669"/>
    <property type="project" value="InterPro"/>
</dbReference>
<dbReference type="EMBL" id="LGGP01000065">
    <property type="protein sequence ID" value="KUK81326.1"/>
    <property type="molecule type" value="Genomic_DNA"/>
</dbReference>
<dbReference type="InterPro" id="IPR016181">
    <property type="entry name" value="Acyl_CoA_acyltransferase"/>
</dbReference>
<keyword evidence="2" id="KW-0808">Transferase</keyword>
<comment type="caution">
    <text evidence="2">The sequence shown here is derived from an EMBL/GenBank/DDBJ whole genome shotgun (WGS) entry which is preliminary data.</text>
</comment>
<dbReference type="InterPro" id="IPR000182">
    <property type="entry name" value="GNAT_dom"/>
</dbReference>
<dbReference type="PROSITE" id="PS51186">
    <property type="entry name" value="GNAT"/>
    <property type="match status" value="1"/>
</dbReference>
<evidence type="ECO:0000313" key="2">
    <source>
        <dbReference type="EMBL" id="KUK81326.1"/>
    </source>
</evidence>
<accession>A0A124FYJ1</accession>
<dbReference type="Gene3D" id="3.40.630.30">
    <property type="match status" value="1"/>
</dbReference>
<organism evidence="2 3">
    <name type="scientific">Mesotoga prima</name>
    <dbReference type="NCBI Taxonomy" id="1184387"/>
    <lineage>
        <taxon>Bacteria</taxon>
        <taxon>Thermotogati</taxon>
        <taxon>Thermotogota</taxon>
        <taxon>Thermotogae</taxon>
        <taxon>Kosmotogales</taxon>
        <taxon>Kosmotogaceae</taxon>
        <taxon>Mesotoga</taxon>
    </lineage>
</organism>
<evidence type="ECO:0000259" key="1">
    <source>
        <dbReference type="PROSITE" id="PS51186"/>
    </source>
</evidence>